<protein>
    <submittedName>
        <fullName evidence="3">Uncharacterized protein</fullName>
    </submittedName>
</protein>
<evidence type="ECO:0000313" key="3">
    <source>
        <dbReference type="EMBL" id="PAV75906.1"/>
    </source>
</evidence>
<keyword evidence="2" id="KW-0732">Signal</keyword>
<keyword evidence="4" id="KW-1185">Reference proteome</keyword>
<sequence>MKFIFIAFVAFAYTVVAEVETQTASHNVGQRDATTLKSDVKREDTVEESRILRDTATAKPMDKREANVGNVHTLPAHTQGKRSSEIEHLRFRRNAGGNEENGLKCFFFSNSELHHDESGKGEGGNRMRRDGIQN</sequence>
<feature type="chain" id="PRO_5012516753" evidence="2">
    <location>
        <begin position="18"/>
        <end position="134"/>
    </location>
</feature>
<feature type="region of interest" description="Disordered" evidence="1">
    <location>
        <begin position="114"/>
        <end position="134"/>
    </location>
</feature>
<dbReference type="AlphaFoldDB" id="A0A2A2KPJ2"/>
<evidence type="ECO:0000313" key="4">
    <source>
        <dbReference type="Proteomes" id="UP000218231"/>
    </source>
</evidence>
<dbReference type="Proteomes" id="UP000218231">
    <property type="component" value="Unassembled WGS sequence"/>
</dbReference>
<feature type="signal peptide" evidence="2">
    <location>
        <begin position="1"/>
        <end position="17"/>
    </location>
</feature>
<feature type="region of interest" description="Disordered" evidence="1">
    <location>
        <begin position="62"/>
        <end position="85"/>
    </location>
</feature>
<dbReference type="EMBL" id="LIAE01008015">
    <property type="protein sequence ID" value="PAV75906.1"/>
    <property type="molecule type" value="Genomic_DNA"/>
</dbReference>
<comment type="caution">
    <text evidence="3">The sequence shown here is derived from an EMBL/GenBank/DDBJ whole genome shotgun (WGS) entry which is preliminary data.</text>
</comment>
<organism evidence="3 4">
    <name type="scientific">Diploscapter pachys</name>
    <dbReference type="NCBI Taxonomy" id="2018661"/>
    <lineage>
        <taxon>Eukaryota</taxon>
        <taxon>Metazoa</taxon>
        <taxon>Ecdysozoa</taxon>
        <taxon>Nematoda</taxon>
        <taxon>Chromadorea</taxon>
        <taxon>Rhabditida</taxon>
        <taxon>Rhabditina</taxon>
        <taxon>Rhabditomorpha</taxon>
        <taxon>Rhabditoidea</taxon>
        <taxon>Rhabditidae</taxon>
        <taxon>Diploscapter</taxon>
    </lineage>
</organism>
<reference evidence="3 4" key="1">
    <citation type="journal article" date="2017" name="Curr. Biol.">
        <title>Genome architecture and evolution of a unichromosomal asexual nematode.</title>
        <authorList>
            <person name="Fradin H."/>
            <person name="Zegar C."/>
            <person name="Gutwein M."/>
            <person name="Lucas J."/>
            <person name="Kovtun M."/>
            <person name="Corcoran D."/>
            <person name="Baugh L.R."/>
            <person name="Kiontke K."/>
            <person name="Gunsalus K."/>
            <person name="Fitch D.H."/>
            <person name="Piano F."/>
        </authorList>
    </citation>
    <scope>NUCLEOTIDE SEQUENCE [LARGE SCALE GENOMIC DNA]</scope>
    <source>
        <strain evidence="3">PF1309</strain>
    </source>
</reference>
<accession>A0A2A2KPJ2</accession>
<evidence type="ECO:0000256" key="2">
    <source>
        <dbReference type="SAM" id="SignalP"/>
    </source>
</evidence>
<evidence type="ECO:0000256" key="1">
    <source>
        <dbReference type="SAM" id="MobiDB-lite"/>
    </source>
</evidence>
<name>A0A2A2KPJ2_9BILA</name>
<proteinExistence type="predicted"/>
<gene>
    <name evidence="3" type="ORF">WR25_15526</name>
</gene>